<keyword evidence="2" id="KW-0378">Hydrolase</keyword>
<evidence type="ECO:0000259" key="1">
    <source>
        <dbReference type="Pfam" id="PF00144"/>
    </source>
</evidence>
<dbReference type="PANTHER" id="PTHR43283:SF7">
    <property type="entry name" value="BETA-LACTAMASE-RELATED DOMAIN-CONTAINING PROTEIN"/>
    <property type="match status" value="1"/>
</dbReference>
<dbReference type="Pfam" id="PF00144">
    <property type="entry name" value="Beta-lactamase"/>
    <property type="match status" value="1"/>
</dbReference>
<dbReference type="SUPFAM" id="SSF56601">
    <property type="entry name" value="beta-lactamase/transpeptidase-like"/>
    <property type="match status" value="1"/>
</dbReference>
<dbReference type="eggNOG" id="COG1680">
    <property type="taxonomic scope" value="Bacteria"/>
</dbReference>
<dbReference type="OrthoDB" id="9773047at2"/>
<reference evidence="2 3" key="1">
    <citation type="journal article" date="2014" name="Genome Announc.">
        <title>Draft Genome Sequence of Cytophaga fermentans JCM 21142T, a Facultative Anaerobe Isolated from Marine Mud.</title>
        <authorList>
            <person name="Starns D."/>
            <person name="Oshima K."/>
            <person name="Suda W."/>
            <person name="Iino T."/>
            <person name="Yuki M."/>
            <person name="Inoue J."/>
            <person name="Kitamura K."/>
            <person name="Iida T."/>
            <person name="Darby A."/>
            <person name="Hattori M."/>
            <person name="Ohkuma M."/>
        </authorList>
    </citation>
    <scope>NUCLEOTIDE SEQUENCE [LARGE SCALE GENOMIC DNA]</scope>
    <source>
        <strain evidence="2 3">JCM 21142</strain>
    </source>
</reference>
<feature type="domain" description="Beta-lactamase-related" evidence="1">
    <location>
        <begin position="77"/>
        <end position="355"/>
    </location>
</feature>
<dbReference type="InterPro" id="IPR050789">
    <property type="entry name" value="Diverse_Enzym_Activities"/>
</dbReference>
<dbReference type="STRING" id="869213.GCA_000517085_03005"/>
<dbReference type="Proteomes" id="UP000019402">
    <property type="component" value="Unassembled WGS sequence"/>
</dbReference>
<dbReference type="GO" id="GO:0016787">
    <property type="term" value="F:hydrolase activity"/>
    <property type="evidence" value="ECO:0007669"/>
    <property type="project" value="UniProtKB-KW"/>
</dbReference>
<organism evidence="2 3">
    <name type="scientific">Saccharicrinis fermentans DSM 9555 = JCM 21142</name>
    <dbReference type="NCBI Taxonomy" id="869213"/>
    <lineage>
        <taxon>Bacteria</taxon>
        <taxon>Pseudomonadati</taxon>
        <taxon>Bacteroidota</taxon>
        <taxon>Bacteroidia</taxon>
        <taxon>Marinilabiliales</taxon>
        <taxon>Marinilabiliaceae</taxon>
        <taxon>Saccharicrinis</taxon>
    </lineage>
</organism>
<gene>
    <name evidence="2" type="ORF">JCM21142_31205</name>
</gene>
<proteinExistence type="predicted"/>
<dbReference type="PANTHER" id="PTHR43283">
    <property type="entry name" value="BETA-LACTAMASE-RELATED"/>
    <property type="match status" value="1"/>
</dbReference>
<comment type="caution">
    <text evidence="2">The sequence shown here is derived from an EMBL/GenBank/DDBJ whole genome shotgun (WGS) entry which is preliminary data.</text>
</comment>
<keyword evidence="3" id="KW-1185">Reference proteome</keyword>
<dbReference type="InterPro" id="IPR001466">
    <property type="entry name" value="Beta-lactam-related"/>
</dbReference>
<dbReference type="Gene3D" id="3.40.710.10">
    <property type="entry name" value="DD-peptidase/beta-lactamase superfamily"/>
    <property type="match status" value="1"/>
</dbReference>
<dbReference type="EMBL" id="BAMD01000011">
    <property type="protein sequence ID" value="GAF02567.1"/>
    <property type="molecule type" value="Genomic_DNA"/>
</dbReference>
<protein>
    <submittedName>
        <fullName evidence="2">6-aminohexanoate-dimer hydrolase</fullName>
    </submittedName>
</protein>
<accession>W7Y3I7</accession>
<evidence type="ECO:0000313" key="2">
    <source>
        <dbReference type="EMBL" id="GAF02567.1"/>
    </source>
</evidence>
<name>W7Y3I7_9BACT</name>
<dbReference type="AlphaFoldDB" id="W7Y3I7"/>
<evidence type="ECO:0000313" key="3">
    <source>
        <dbReference type="Proteomes" id="UP000019402"/>
    </source>
</evidence>
<sequence>MRKFVIGCCVLVGILGITYAFLPYYAQNALVNLFPGIDDYHIFDNRTVRAARPNPWGFSQDYMQFTLLPHERDSLEHYESVAYLIIQDDSIVYEEYWDEYNEQSLSNSFSAAKSIVSLLIGAAIMDGYIDNVNQYVGDFIPEYKEKPNDQLKIKDLLTMSSGLNWQESYTSPFSITTQAYYGKHVNQLVRDLKVVEKPGVAFNYKSGNTQLLALILKNAVGKSLSDYASEKLWVPLGAENDALWSMDQSKGDEKAYCCFNSNARDFARIGKVVLHKGNINGQQLITEKYMTESITPASYLVDHEDKEEVDFYGYQWWLLNLEGEQIPYARGIYGQYIIVLKNENAIVVRLGHKRSKVKIHHHPSDLYAYVLTAKRILHERNHLKK</sequence>
<dbReference type="InterPro" id="IPR012338">
    <property type="entry name" value="Beta-lactam/transpept-like"/>
</dbReference>